<name>A0A5C3KWW7_COPMA</name>
<keyword evidence="1" id="KW-0812">Transmembrane</keyword>
<dbReference type="OrthoDB" id="2991366at2759"/>
<keyword evidence="3" id="KW-1185">Reference proteome</keyword>
<sequence>MGIQQDRLRPQRPRRKRRAQALPFPHQNLQFVAIPWNLGEGRHKEFYVVLLVMSVILFQLIPPGITSLLLPVPFNRAEILVASELDFASNALDCVSWLNLISNNSIGRACGWKIYKNMTYTNCLGRNQLSDVLAAGRSSVLSLGRENNESLTFTQLGTRGGLRIIGPLRGILPIGPDGAPAFDTVQPTSVLANPNYMGAILAYNYTLHLQGLSTNISCHYDEESAVRRYEVSQNNKFVAQSNGTCAEGMDFLKEKGKITSVTPNSWSTLAFWACRASSAAHTLPSYNLYLRGYNSYVEPIGNITCAVNPILPAIYPVTYHSQTKLFTTKETAARASNAHADLVENMLLELGEVVRESQTFNSNLVAEIVTILGVKLFNLPFRGKHDTFLRLYEMMLSGMLDYQAAYSRLLYSTVEGPPQACMRQVDGEVIYTIFGWWADSNHIGYLMPLTILNIATAVLILVSFKKTRPTSMFPLDIVDLTSQIYFLEGDYNPDEENFVKIRHGAVEESAQRNSESFAKASITNPQILSQIYGDGDFN</sequence>
<evidence type="ECO:0000256" key="1">
    <source>
        <dbReference type="SAM" id="Phobius"/>
    </source>
</evidence>
<protein>
    <submittedName>
        <fullName evidence="2">Uncharacterized protein</fullName>
    </submittedName>
</protein>
<keyword evidence="1" id="KW-0472">Membrane</keyword>
<dbReference type="AlphaFoldDB" id="A0A5C3KWW7"/>
<dbReference type="Proteomes" id="UP000307440">
    <property type="component" value="Unassembled WGS sequence"/>
</dbReference>
<keyword evidence="1" id="KW-1133">Transmembrane helix</keyword>
<feature type="transmembrane region" description="Helical" evidence="1">
    <location>
        <begin position="46"/>
        <end position="70"/>
    </location>
</feature>
<reference evidence="2 3" key="1">
    <citation type="journal article" date="2019" name="Nat. Ecol. Evol.">
        <title>Megaphylogeny resolves global patterns of mushroom evolution.</title>
        <authorList>
            <person name="Varga T."/>
            <person name="Krizsan K."/>
            <person name="Foldi C."/>
            <person name="Dima B."/>
            <person name="Sanchez-Garcia M."/>
            <person name="Sanchez-Ramirez S."/>
            <person name="Szollosi G.J."/>
            <person name="Szarkandi J.G."/>
            <person name="Papp V."/>
            <person name="Albert L."/>
            <person name="Andreopoulos W."/>
            <person name="Angelini C."/>
            <person name="Antonin V."/>
            <person name="Barry K.W."/>
            <person name="Bougher N.L."/>
            <person name="Buchanan P."/>
            <person name="Buyck B."/>
            <person name="Bense V."/>
            <person name="Catcheside P."/>
            <person name="Chovatia M."/>
            <person name="Cooper J."/>
            <person name="Damon W."/>
            <person name="Desjardin D."/>
            <person name="Finy P."/>
            <person name="Geml J."/>
            <person name="Haridas S."/>
            <person name="Hughes K."/>
            <person name="Justo A."/>
            <person name="Karasinski D."/>
            <person name="Kautmanova I."/>
            <person name="Kiss B."/>
            <person name="Kocsube S."/>
            <person name="Kotiranta H."/>
            <person name="LaButti K.M."/>
            <person name="Lechner B.E."/>
            <person name="Liimatainen K."/>
            <person name="Lipzen A."/>
            <person name="Lukacs Z."/>
            <person name="Mihaltcheva S."/>
            <person name="Morgado L.N."/>
            <person name="Niskanen T."/>
            <person name="Noordeloos M.E."/>
            <person name="Ohm R.A."/>
            <person name="Ortiz-Santana B."/>
            <person name="Ovrebo C."/>
            <person name="Racz N."/>
            <person name="Riley R."/>
            <person name="Savchenko A."/>
            <person name="Shiryaev A."/>
            <person name="Soop K."/>
            <person name="Spirin V."/>
            <person name="Szebenyi C."/>
            <person name="Tomsovsky M."/>
            <person name="Tulloss R.E."/>
            <person name="Uehling J."/>
            <person name="Grigoriev I.V."/>
            <person name="Vagvolgyi C."/>
            <person name="Papp T."/>
            <person name="Martin F.M."/>
            <person name="Miettinen O."/>
            <person name="Hibbett D.S."/>
            <person name="Nagy L.G."/>
        </authorList>
    </citation>
    <scope>NUCLEOTIDE SEQUENCE [LARGE SCALE GENOMIC DNA]</scope>
    <source>
        <strain evidence="2 3">CBS 121175</strain>
    </source>
</reference>
<dbReference type="EMBL" id="ML210190">
    <property type="protein sequence ID" value="TFK25159.1"/>
    <property type="molecule type" value="Genomic_DNA"/>
</dbReference>
<evidence type="ECO:0000313" key="2">
    <source>
        <dbReference type="EMBL" id="TFK25159.1"/>
    </source>
</evidence>
<feature type="transmembrane region" description="Helical" evidence="1">
    <location>
        <begin position="443"/>
        <end position="464"/>
    </location>
</feature>
<evidence type="ECO:0000313" key="3">
    <source>
        <dbReference type="Proteomes" id="UP000307440"/>
    </source>
</evidence>
<proteinExistence type="predicted"/>
<organism evidence="2 3">
    <name type="scientific">Coprinopsis marcescibilis</name>
    <name type="common">Agaric fungus</name>
    <name type="synonym">Psathyrella marcescibilis</name>
    <dbReference type="NCBI Taxonomy" id="230819"/>
    <lineage>
        <taxon>Eukaryota</taxon>
        <taxon>Fungi</taxon>
        <taxon>Dikarya</taxon>
        <taxon>Basidiomycota</taxon>
        <taxon>Agaricomycotina</taxon>
        <taxon>Agaricomycetes</taxon>
        <taxon>Agaricomycetidae</taxon>
        <taxon>Agaricales</taxon>
        <taxon>Agaricineae</taxon>
        <taxon>Psathyrellaceae</taxon>
        <taxon>Coprinopsis</taxon>
    </lineage>
</organism>
<gene>
    <name evidence="2" type="ORF">FA15DRAFT_374089</name>
</gene>
<dbReference type="STRING" id="230819.A0A5C3KWW7"/>
<accession>A0A5C3KWW7</accession>